<dbReference type="Proteomes" id="UP000887569">
    <property type="component" value="Unplaced"/>
</dbReference>
<keyword evidence="11" id="KW-1185">Reference proteome</keyword>
<accession>A0A915BV23</accession>
<evidence type="ECO:0000256" key="2">
    <source>
        <dbReference type="ARBA" id="ARBA00008661"/>
    </source>
</evidence>
<keyword evidence="5" id="KW-0812">Transmembrane</keyword>
<keyword evidence="7" id="KW-1133">Transmembrane helix</keyword>
<keyword evidence="6" id="KW-0735">Signal-anchor</keyword>
<comment type="similarity">
    <text evidence="2 10">Belongs to the glycosyltransferase 31 family.</text>
</comment>
<proteinExistence type="inferred from homology"/>
<dbReference type="WBParaSite" id="PgR060_g047_t01">
    <property type="protein sequence ID" value="PgR060_g047_t01"/>
    <property type="gene ID" value="PgR060_g047"/>
</dbReference>
<evidence type="ECO:0000256" key="10">
    <source>
        <dbReference type="RuleBase" id="RU363063"/>
    </source>
</evidence>
<dbReference type="GO" id="GO:0000139">
    <property type="term" value="C:Golgi membrane"/>
    <property type="evidence" value="ECO:0007669"/>
    <property type="project" value="UniProtKB-SubCell"/>
</dbReference>
<dbReference type="Pfam" id="PF01762">
    <property type="entry name" value="Galactosyl_T"/>
    <property type="match status" value="1"/>
</dbReference>
<evidence type="ECO:0000313" key="12">
    <source>
        <dbReference type="WBParaSite" id="PgR060_g047_t01"/>
    </source>
</evidence>
<evidence type="ECO:0000256" key="5">
    <source>
        <dbReference type="ARBA" id="ARBA00022692"/>
    </source>
</evidence>
<dbReference type="GO" id="GO:0006493">
    <property type="term" value="P:protein O-linked glycosylation"/>
    <property type="evidence" value="ECO:0007669"/>
    <property type="project" value="TreeGrafter"/>
</dbReference>
<dbReference type="PANTHER" id="PTHR11214:SF364">
    <property type="entry name" value="HEXOSYLTRANSFERASE"/>
    <property type="match status" value="1"/>
</dbReference>
<sequence>MLFFVGISADGGVNSRIDDESFTHRDIIQQNFLDVYWNMTWKALAWLRFVDEYCKTPQYVLKIDDDVVFDLYALIKYLRVHVEDSPRTDPENLFICGLLDGQGLAPSRDPSFKWCVTKEEYEFDYYHPYCFGMQYITSPRIAKKVLNASVGEKYFWIDDYFITGHLGHKVNASYHKTRPLRGSKGGLLNGTALFWLIEKGDMNEGKEIWQKICERNEPGQGSTATFGKVLSIG</sequence>
<evidence type="ECO:0000256" key="4">
    <source>
        <dbReference type="ARBA" id="ARBA00022679"/>
    </source>
</evidence>
<evidence type="ECO:0000256" key="1">
    <source>
        <dbReference type="ARBA" id="ARBA00004323"/>
    </source>
</evidence>
<dbReference type="EC" id="2.4.1.-" evidence="10"/>
<organism evidence="11 12">
    <name type="scientific">Parascaris univalens</name>
    <name type="common">Nematode worm</name>
    <dbReference type="NCBI Taxonomy" id="6257"/>
    <lineage>
        <taxon>Eukaryota</taxon>
        <taxon>Metazoa</taxon>
        <taxon>Ecdysozoa</taxon>
        <taxon>Nematoda</taxon>
        <taxon>Chromadorea</taxon>
        <taxon>Rhabditida</taxon>
        <taxon>Spirurina</taxon>
        <taxon>Ascaridomorpha</taxon>
        <taxon>Ascaridoidea</taxon>
        <taxon>Ascarididae</taxon>
        <taxon>Parascaris</taxon>
    </lineage>
</organism>
<evidence type="ECO:0000256" key="6">
    <source>
        <dbReference type="ARBA" id="ARBA00022968"/>
    </source>
</evidence>
<dbReference type="InterPro" id="IPR002659">
    <property type="entry name" value="Glyco_trans_31"/>
</dbReference>
<evidence type="ECO:0000256" key="7">
    <source>
        <dbReference type="ARBA" id="ARBA00022989"/>
    </source>
</evidence>
<reference evidence="12" key="1">
    <citation type="submission" date="2022-11" db="UniProtKB">
        <authorList>
            <consortium name="WormBaseParasite"/>
        </authorList>
    </citation>
    <scope>IDENTIFICATION</scope>
</reference>
<keyword evidence="9" id="KW-0472">Membrane</keyword>
<dbReference type="GO" id="GO:0016758">
    <property type="term" value="F:hexosyltransferase activity"/>
    <property type="evidence" value="ECO:0007669"/>
    <property type="project" value="InterPro"/>
</dbReference>
<evidence type="ECO:0000256" key="9">
    <source>
        <dbReference type="ARBA" id="ARBA00023136"/>
    </source>
</evidence>
<protein>
    <recommendedName>
        <fullName evidence="10">Hexosyltransferase</fullName>
        <ecNumber evidence="10">2.4.1.-</ecNumber>
    </recommendedName>
</protein>
<evidence type="ECO:0000256" key="3">
    <source>
        <dbReference type="ARBA" id="ARBA00022676"/>
    </source>
</evidence>
<evidence type="ECO:0000313" key="11">
    <source>
        <dbReference type="Proteomes" id="UP000887569"/>
    </source>
</evidence>
<dbReference type="AlphaFoldDB" id="A0A915BV23"/>
<dbReference type="Gene3D" id="3.90.550.50">
    <property type="match status" value="1"/>
</dbReference>
<keyword evidence="8 10" id="KW-0333">Golgi apparatus</keyword>
<dbReference type="PANTHER" id="PTHR11214">
    <property type="entry name" value="BETA-1,3-N-ACETYLGLUCOSAMINYLTRANSFERASE"/>
    <property type="match status" value="1"/>
</dbReference>
<keyword evidence="3 10" id="KW-0328">Glycosyltransferase</keyword>
<comment type="subcellular location">
    <subcellularLocation>
        <location evidence="1 10">Golgi apparatus membrane</location>
        <topology evidence="1 10">Single-pass type II membrane protein</topology>
    </subcellularLocation>
</comment>
<evidence type="ECO:0000256" key="8">
    <source>
        <dbReference type="ARBA" id="ARBA00023034"/>
    </source>
</evidence>
<name>A0A915BV23_PARUN</name>
<keyword evidence="4" id="KW-0808">Transferase</keyword>